<feature type="region of interest" description="Disordered" evidence="1">
    <location>
        <begin position="1"/>
        <end position="84"/>
    </location>
</feature>
<keyword evidence="3" id="KW-1185">Reference proteome</keyword>
<evidence type="ECO:0000256" key="1">
    <source>
        <dbReference type="SAM" id="MobiDB-lite"/>
    </source>
</evidence>
<sequence>MAPTTSSPGSRGVVYGHPSDKEPSSPRNGDHLFAVEEEPTPYEREPRSLRRRGGCEPPSQLPEEGVAESHRAKGSPLLDKEKRI</sequence>
<reference evidence="2 3" key="1">
    <citation type="journal article" date="2019" name="Plant Biotechnol. J.">
        <title>The red bayberry genome and genetic basis of sex determination.</title>
        <authorList>
            <person name="Jia H.M."/>
            <person name="Jia H.J."/>
            <person name="Cai Q.L."/>
            <person name="Wang Y."/>
            <person name="Zhao H.B."/>
            <person name="Yang W.F."/>
            <person name="Wang G.Y."/>
            <person name="Li Y.H."/>
            <person name="Zhan D.L."/>
            <person name="Shen Y.T."/>
            <person name="Niu Q.F."/>
            <person name="Chang L."/>
            <person name="Qiu J."/>
            <person name="Zhao L."/>
            <person name="Xie H.B."/>
            <person name="Fu W.Y."/>
            <person name="Jin J."/>
            <person name="Li X.W."/>
            <person name="Jiao Y."/>
            <person name="Zhou C.C."/>
            <person name="Tu T."/>
            <person name="Chai C.Y."/>
            <person name="Gao J.L."/>
            <person name="Fan L.J."/>
            <person name="van de Weg E."/>
            <person name="Wang J.Y."/>
            <person name="Gao Z.S."/>
        </authorList>
    </citation>
    <scope>NUCLEOTIDE SEQUENCE [LARGE SCALE GENOMIC DNA]</scope>
    <source>
        <tissue evidence="2">Leaves</tissue>
    </source>
</reference>
<gene>
    <name evidence="2" type="ORF">CJ030_MR0G007564</name>
</gene>
<evidence type="ECO:0000313" key="2">
    <source>
        <dbReference type="EMBL" id="KAB1200365.1"/>
    </source>
</evidence>
<dbReference type="Proteomes" id="UP000516437">
    <property type="component" value="Unassembled WGS sequence"/>
</dbReference>
<accession>A0A6A1UIZ2</accession>
<evidence type="ECO:0000313" key="3">
    <source>
        <dbReference type="Proteomes" id="UP000516437"/>
    </source>
</evidence>
<dbReference type="AlphaFoldDB" id="A0A6A1UIZ2"/>
<proteinExistence type="predicted"/>
<comment type="caution">
    <text evidence="2">The sequence shown here is derived from an EMBL/GenBank/DDBJ whole genome shotgun (WGS) entry which is preliminary data.</text>
</comment>
<feature type="compositionally biased region" description="Basic and acidic residues" evidence="1">
    <location>
        <begin position="18"/>
        <end position="34"/>
    </location>
</feature>
<organism evidence="2 3">
    <name type="scientific">Morella rubra</name>
    <name type="common">Chinese bayberry</name>
    <dbReference type="NCBI Taxonomy" id="262757"/>
    <lineage>
        <taxon>Eukaryota</taxon>
        <taxon>Viridiplantae</taxon>
        <taxon>Streptophyta</taxon>
        <taxon>Embryophyta</taxon>
        <taxon>Tracheophyta</taxon>
        <taxon>Spermatophyta</taxon>
        <taxon>Magnoliopsida</taxon>
        <taxon>eudicotyledons</taxon>
        <taxon>Gunneridae</taxon>
        <taxon>Pentapetalae</taxon>
        <taxon>rosids</taxon>
        <taxon>fabids</taxon>
        <taxon>Fagales</taxon>
        <taxon>Myricaceae</taxon>
        <taxon>Morella</taxon>
    </lineage>
</organism>
<protein>
    <submittedName>
        <fullName evidence="2">Uncharacterized protein</fullName>
    </submittedName>
</protein>
<dbReference type="EMBL" id="RXIC02000173">
    <property type="protein sequence ID" value="KAB1200365.1"/>
    <property type="molecule type" value="Genomic_DNA"/>
</dbReference>
<name>A0A6A1UIZ2_9ROSI</name>